<feature type="non-terminal residue" evidence="2">
    <location>
        <position position="1"/>
    </location>
</feature>
<dbReference type="InterPro" id="IPR027417">
    <property type="entry name" value="P-loop_NTPase"/>
</dbReference>
<dbReference type="InterPro" id="IPR003439">
    <property type="entry name" value="ABC_transporter-like_ATP-bd"/>
</dbReference>
<proteinExistence type="predicted"/>
<dbReference type="GO" id="GO:0016887">
    <property type="term" value="F:ATP hydrolysis activity"/>
    <property type="evidence" value="ECO:0007669"/>
    <property type="project" value="InterPro"/>
</dbReference>
<protein>
    <submittedName>
        <fullName evidence="2">ATPase RIL</fullName>
    </submittedName>
</protein>
<gene>
    <name evidence="2" type="ORF">B1B_16539</name>
</gene>
<accession>T0YWN8</accession>
<dbReference type="AlphaFoldDB" id="T0YWN8"/>
<dbReference type="SUPFAM" id="SSF52540">
    <property type="entry name" value="P-loop containing nucleoside triphosphate hydrolases"/>
    <property type="match status" value="1"/>
</dbReference>
<dbReference type="Gene3D" id="3.40.50.300">
    <property type="entry name" value="P-loop containing nucleotide triphosphate hydrolases"/>
    <property type="match status" value="1"/>
</dbReference>
<feature type="non-terminal residue" evidence="2">
    <location>
        <position position="196"/>
    </location>
</feature>
<reference evidence="2" key="1">
    <citation type="submission" date="2013-08" db="EMBL/GenBank/DDBJ databases">
        <authorList>
            <person name="Mendez C."/>
            <person name="Richter M."/>
            <person name="Ferrer M."/>
            <person name="Sanchez J."/>
        </authorList>
    </citation>
    <scope>NUCLEOTIDE SEQUENCE</scope>
</reference>
<evidence type="ECO:0000313" key="2">
    <source>
        <dbReference type="EMBL" id="EQD36377.1"/>
    </source>
</evidence>
<evidence type="ECO:0000259" key="1">
    <source>
        <dbReference type="Pfam" id="PF00005"/>
    </source>
</evidence>
<dbReference type="EMBL" id="AUZY01011003">
    <property type="protein sequence ID" value="EQD36377.1"/>
    <property type="molecule type" value="Genomic_DNA"/>
</dbReference>
<feature type="domain" description="ABC transporter" evidence="1">
    <location>
        <begin position="29"/>
        <end position="77"/>
    </location>
</feature>
<dbReference type="PANTHER" id="PTHR19248">
    <property type="entry name" value="ATP-BINDING TRANSPORT PROTEIN-RELATED"/>
    <property type="match status" value="1"/>
</dbReference>
<comment type="caution">
    <text evidence="2">The sequence shown here is derived from an EMBL/GenBank/DDBJ whole genome shotgun (WGS) entry which is preliminary data.</text>
</comment>
<name>T0YWN8_9ZZZZ</name>
<reference evidence="2" key="2">
    <citation type="journal article" date="2014" name="ISME J.">
        <title>Microbial stratification in low pH oxic and suboxic macroscopic growths along an acid mine drainage.</title>
        <authorList>
            <person name="Mendez-Garcia C."/>
            <person name="Mesa V."/>
            <person name="Sprenger R.R."/>
            <person name="Richter M."/>
            <person name="Diez M.S."/>
            <person name="Solano J."/>
            <person name="Bargiela R."/>
            <person name="Golyshina O.V."/>
            <person name="Manteca A."/>
            <person name="Ramos J.L."/>
            <person name="Gallego J.R."/>
            <person name="Llorente I."/>
            <person name="Martins Dos Santos V.A."/>
            <person name="Jensen O.N."/>
            <person name="Pelaez A.I."/>
            <person name="Sanchez J."/>
            <person name="Ferrer M."/>
        </authorList>
    </citation>
    <scope>NUCLEOTIDE SEQUENCE</scope>
</reference>
<dbReference type="GO" id="GO:0005524">
    <property type="term" value="F:ATP binding"/>
    <property type="evidence" value="ECO:0007669"/>
    <property type="project" value="InterPro"/>
</dbReference>
<sequence>ADGTLRAVVKPSTSSRSVESGGTVREYVGADTALREVGLDPLADRRLSELSGGELQLTAIARALATPADFYLFDEPSSYLDIVRRLEVARHLRRLGERAGVLVIEHDLALLDYLADQAHLIYGTASAFGVVSHPLPMRSAVNTYLGGYLKDENVRFRTEPVRFVAHPPKPPTAGTVAFEFPALVRVYPHFRVGVGP</sequence>
<organism evidence="2">
    <name type="scientific">mine drainage metagenome</name>
    <dbReference type="NCBI Taxonomy" id="410659"/>
    <lineage>
        <taxon>unclassified sequences</taxon>
        <taxon>metagenomes</taxon>
        <taxon>ecological metagenomes</taxon>
    </lineage>
</organism>
<dbReference type="InterPro" id="IPR013283">
    <property type="entry name" value="RLI1"/>
</dbReference>
<dbReference type="Pfam" id="PF00005">
    <property type="entry name" value="ABC_tran"/>
    <property type="match status" value="1"/>
</dbReference>